<sequence length="131" mass="14974">MNLLRNRYRAMLFNVPNSLPSMLSTAISSKTHEPLKPIPESCGTKNFTRLTQRKHGAIPSHSKAFLSSFHFRYALTRRSRRRPREEIRNLSGVKFEQPRDTAFGHKLGNRVSPHCLAAAVPLAYIRFASQQ</sequence>
<gene>
    <name evidence="1" type="ORF">CEXT_611681</name>
</gene>
<comment type="caution">
    <text evidence="1">The sequence shown here is derived from an EMBL/GenBank/DDBJ whole genome shotgun (WGS) entry which is preliminary data.</text>
</comment>
<evidence type="ECO:0000313" key="1">
    <source>
        <dbReference type="EMBL" id="GIY48504.1"/>
    </source>
</evidence>
<accession>A0AAV4TTJ3</accession>
<dbReference type="Proteomes" id="UP001054945">
    <property type="component" value="Unassembled WGS sequence"/>
</dbReference>
<protein>
    <submittedName>
        <fullName evidence="1">Uncharacterized protein</fullName>
    </submittedName>
</protein>
<keyword evidence="2" id="KW-1185">Reference proteome</keyword>
<dbReference type="EMBL" id="BPLR01011719">
    <property type="protein sequence ID" value="GIY48504.1"/>
    <property type="molecule type" value="Genomic_DNA"/>
</dbReference>
<dbReference type="AlphaFoldDB" id="A0AAV4TTJ3"/>
<reference evidence="1 2" key="1">
    <citation type="submission" date="2021-06" db="EMBL/GenBank/DDBJ databases">
        <title>Caerostris extrusa draft genome.</title>
        <authorList>
            <person name="Kono N."/>
            <person name="Arakawa K."/>
        </authorList>
    </citation>
    <scope>NUCLEOTIDE SEQUENCE [LARGE SCALE GENOMIC DNA]</scope>
</reference>
<name>A0AAV4TTJ3_CAEEX</name>
<organism evidence="1 2">
    <name type="scientific">Caerostris extrusa</name>
    <name type="common">Bark spider</name>
    <name type="synonym">Caerostris bankana</name>
    <dbReference type="NCBI Taxonomy" id="172846"/>
    <lineage>
        <taxon>Eukaryota</taxon>
        <taxon>Metazoa</taxon>
        <taxon>Ecdysozoa</taxon>
        <taxon>Arthropoda</taxon>
        <taxon>Chelicerata</taxon>
        <taxon>Arachnida</taxon>
        <taxon>Araneae</taxon>
        <taxon>Araneomorphae</taxon>
        <taxon>Entelegynae</taxon>
        <taxon>Araneoidea</taxon>
        <taxon>Araneidae</taxon>
        <taxon>Caerostris</taxon>
    </lineage>
</organism>
<proteinExistence type="predicted"/>
<evidence type="ECO:0000313" key="2">
    <source>
        <dbReference type="Proteomes" id="UP001054945"/>
    </source>
</evidence>